<dbReference type="RefSeq" id="WP_060040363.1">
    <property type="nucleotide sequence ID" value="NZ_LPAD01000071.1"/>
</dbReference>
<dbReference type="AlphaFoldDB" id="A0ABD4E1C0"/>
<protein>
    <submittedName>
        <fullName evidence="1">Uncharacterized protein</fullName>
    </submittedName>
</protein>
<comment type="caution">
    <text evidence="1">The sequence shown here is derived from an EMBL/GenBank/DDBJ whole genome shotgun (WGS) entry which is preliminary data.</text>
</comment>
<name>A0ABD4E1C0_9BURK</name>
<reference evidence="1 2" key="1">
    <citation type="submission" date="2015-11" db="EMBL/GenBank/DDBJ databases">
        <title>Expanding the genomic diversity of Burkholderia species for the development of highly accurate diagnostics.</title>
        <authorList>
            <person name="Sahl J."/>
            <person name="Keim P."/>
            <person name="Wagner D."/>
        </authorList>
    </citation>
    <scope>NUCLEOTIDE SEQUENCE [LARGE SCALE GENOMIC DNA]</scope>
    <source>
        <strain evidence="1 2">MSMB1585WGS</strain>
    </source>
</reference>
<dbReference type="EMBL" id="LPAD01000071">
    <property type="protein sequence ID" value="KVN83485.1"/>
    <property type="molecule type" value="Genomic_DNA"/>
</dbReference>
<evidence type="ECO:0000313" key="2">
    <source>
        <dbReference type="Proteomes" id="UP000057910"/>
    </source>
</evidence>
<sequence>MSDVTQVHVQRETLEFEVNIPGHEARVTTALFSHTRKLLIEREGGRCWVSGATAEESGHPLEAHHYPIERSLANMVDWKLFADDAKRGVWGPHAKAFDWDKFFEGAREEAVQIAADPESGEPARTVRVLVPVDPYLFVDDMTVNGLLLSKPFHTGKGLGIHDVPYPVWAILRYTREGYQFNRVLRVHHFDQGDGHA</sequence>
<evidence type="ECO:0000313" key="1">
    <source>
        <dbReference type="EMBL" id="KVN83485.1"/>
    </source>
</evidence>
<dbReference type="Proteomes" id="UP000057910">
    <property type="component" value="Unassembled WGS sequence"/>
</dbReference>
<gene>
    <name evidence="1" type="ORF">WJ68_16370</name>
</gene>
<proteinExistence type="predicted"/>
<accession>A0ABD4E1C0</accession>
<organism evidence="1 2">
    <name type="scientific">Burkholderia ubonensis</name>
    <dbReference type="NCBI Taxonomy" id="101571"/>
    <lineage>
        <taxon>Bacteria</taxon>
        <taxon>Pseudomonadati</taxon>
        <taxon>Pseudomonadota</taxon>
        <taxon>Betaproteobacteria</taxon>
        <taxon>Burkholderiales</taxon>
        <taxon>Burkholderiaceae</taxon>
        <taxon>Burkholderia</taxon>
        <taxon>Burkholderia cepacia complex</taxon>
    </lineage>
</organism>